<dbReference type="InterPro" id="IPR024072">
    <property type="entry name" value="DHFR-like_dom_sf"/>
</dbReference>
<dbReference type="EMBL" id="CP007501">
    <property type="protein sequence ID" value="AKD25880.1"/>
    <property type="molecule type" value="Genomic_DNA"/>
</dbReference>
<dbReference type="OrthoDB" id="9804315at2"/>
<dbReference type="GO" id="GO:0046655">
    <property type="term" value="P:folic acid metabolic process"/>
    <property type="evidence" value="ECO:0007669"/>
    <property type="project" value="TreeGrafter"/>
</dbReference>
<dbReference type="GO" id="GO:0004146">
    <property type="term" value="F:dihydrofolate reductase activity"/>
    <property type="evidence" value="ECO:0007669"/>
    <property type="project" value="UniProtKB-EC"/>
</dbReference>
<dbReference type="SUPFAM" id="SSF53597">
    <property type="entry name" value="Dihydrofolate reductase-like"/>
    <property type="match status" value="1"/>
</dbReference>
<proteinExistence type="inferred from homology"/>
<keyword evidence="6 8" id="KW-0560">Oxidoreductase</keyword>
<keyword evidence="12" id="KW-1185">Reference proteome</keyword>
<dbReference type="GO" id="GO:0070401">
    <property type="term" value="F:NADP+ binding"/>
    <property type="evidence" value="ECO:0007669"/>
    <property type="project" value="UniProtKB-ARBA"/>
</dbReference>
<evidence type="ECO:0000256" key="9">
    <source>
        <dbReference type="RuleBase" id="RU004474"/>
    </source>
</evidence>
<evidence type="ECO:0000256" key="6">
    <source>
        <dbReference type="ARBA" id="ARBA00023002"/>
    </source>
</evidence>
<dbReference type="PIRSF" id="PIRSF000194">
    <property type="entry name" value="DHFR"/>
    <property type="match status" value="1"/>
</dbReference>
<accession>A0A0E3ZKQ4</accession>
<dbReference type="KEGG" id="pdq:CL55_00015470"/>
<dbReference type="PROSITE" id="PS00075">
    <property type="entry name" value="DHFR_1"/>
    <property type="match status" value="1"/>
</dbReference>
<comment type="catalytic activity">
    <reaction evidence="8">
        <text>(6S)-5,6,7,8-tetrahydrofolate + NADP(+) = 7,8-dihydrofolate + NADPH + H(+)</text>
        <dbReference type="Rhea" id="RHEA:15009"/>
        <dbReference type="ChEBI" id="CHEBI:15378"/>
        <dbReference type="ChEBI" id="CHEBI:57451"/>
        <dbReference type="ChEBI" id="CHEBI:57453"/>
        <dbReference type="ChEBI" id="CHEBI:57783"/>
        <dbReference type="ChEBI" id="CHEBI:58349"/>
        <dbReference type="EC" id="1.5.1.3"/>
    </reaction>
</comment>
<gene>
    <name evidence="11" type="ORF">CL55_00015470</name>
</gene>
<keyword evidence="5 8" id="KW-0521">NADP</keyword>
<dbReference type="AlphaFoldDB" id="A0A0E3ZKQ4"/>
<dbReference type="GO" id="GO:0006730">
    <property type="term" value="P:one-carbon metabolic process"/>
    <property type="evidence" value="ECO:0007669"/>
    <property type="project" value="UniProtKB-KW"/>
</dbReference>
<dbReference type="FunFam" id="3.40.430.10:FF:000001">
    <property type="entry name" value="Dihydrofolate reductase"/>
    <property type="match status" value="1"/>
</dbReference>
<dbReference type="PRINTS" id="PR00070">
    <property type="entry name" value="DHFR"/>
</dbReference>
<dbReference type="PATRIC" id="fig|576611.7.peg.1573"/>
<dbReference type="Proteomes" id="UP000061135">
    <property type="component" value="Chromosome"/>
</dbReference>
<dbReference type="InterPro" id="IPR017925">
    <property type="entry name" value="DHFR_CS"/>
</dbReference>
<evidence type="ECO:0000313" key="11">
    <source>
        <dbReference type="EMBL" id="AKD25880.1"/>
    </source>
</evidence>
<reference evidence="11 12" key="1">
    <citation type="submission" date="2014-03" db="EMBL/GenBank/DDBJ databases">
        <title>Genome of Polynucleobacter strain MWH-MoK4.</title>
        <authorList>
            <person name="Hahn M.W."/>
        </authorList>
    </citation>
    <scope>NUCLEOTIDE SEQUENCE [LARGE SCALE GENOMIC DNA]</scope>
    <source>
        <strain evidence="11 12">MWH-MoK4</strain>
    </source>
</reference>
<sequence>MTVAKNPAISMIVARSRNYVIGKDNQMPWKISADLQFFKKVTMGHPVIMGRKTWESIGRPLPGRRNIVVSRNADLKLAGAEVVNSLDEALATLNEFPRVFVIGGEQLFTQAFSKADRLFITEIDIDVEGGDTFFEVPNPSDWKEVERTPASEGEITFNFITLERR</sequence>
<evidence type="ECO:0000256" key="8">
    <source>
        <dbReference type="PIRNR" id="PIRNR000194"/>
    </source>
</evidence>
<dbReference type="GO" id="GO:0005829">
    <property type="term" value="C:cytosol"/>
    <property type="evidence" value="ECO:0007669"/>
    <property type="project" value="TreeGrafter"/>
</dbReference>
<dbReference type="UniPathway" id="UPA00077">
    <property type="reaction ID" value="UER00158"/>
</dbReference>
<dbReference type="EC" id="1.5.1.3" evidence="3 8"/>
<dbReference type="PANTHER" id="PTHR48069">
    <property type="entry name" value="DIHYDROFOLATE REDUCTASE"/>
    <property type="match status" value="1"/>
</dbReference>
<dbReference type="GO" id="GO:0046654">
    <property type="term" value="P:tetrahydrofolate biosynthetic process"/>
    <property type="evidence" value="ECO:0007669"/>
    <property type="project" value="UniProtKB-UniPathway"/>
</dbReference>
<dbReference type="PANTHER" id="PTHR48069:SF3">
    <property type="entry name" value="DIHYDROFOLATE REDUCTASE"/>
    <property type="match status" value="1"/>
</dbReference>
<dbReference type="InterPro" id="IPR012259">
    <property type="entry name" value="DHFR"/>
</dbReference>
<organism evidence="11 12">
    <name type="scientific">Polynucleobacter duraquae</name>
    <dbReference type="NCBI Taxonomy" id="1835254"/>
    <lineage>
        <taxon>Bacteria</taxon>
        <taxon>Pseudomonadati</taxon>
        <taxon>Pseudomonadota</taxon>
        <taxon>Betaproteobacteria</taxon>
        <taxon>Burkholderiales</taxon>
        <taxon>Burkholderiaceae</taxon>
        <taxon>Polynucleobacter</taxon>
    </lineage>
</organism>
<dbReference type="Pfam" id="PF00186">
    <property type="entry name" value="DHFR_1"/>
    <property type="match status" value="1"/>
</dbReference>
<evidence type="ECO:0000256" key="7">
    <source>
        <dbReference type="ARBA" id="ARBA00025067"/>
    </source>
</evidence>
<dbReference type="HOGENOM" id="CLU_043966_5_1_4"/>
<comment type="pathway">
    <text evidence="1 8">Cofactor biosynthesis; tetrahydrofolate biosynthesis; 5,6,7,8-tetrahydrofolate from 7,8-dihydrofolate: step 1/1.</text>
</comment>
<evidence type="ECO:0000256" key="2">
    <source>
        <dbReference type="ARBA" id="ARBA00009539"/>
    </source>
</evidence>
<dbReference type="InterPro" id="IPR001796">
    <property type="entry name" value="DHFR_dom"/>
</dbReference>
<evidence type="ECO:0000256" key="5">
    <source>
        <dbReference type="ARBA" id="ARBA00022857"/>
    </source>
</evidence>
<evidence type="ECO:0000256" key="3">
    <source>
        <dbReference type="ARBA" id="ARBA00012856"/>
    </source>
</evidence>
<dbReference type="PROSITE" id="PS51330">
    <property type="entry name" value="DHFR_2"/>
    <property type="match status" value="1"/>
</dbReference>
<evidence type="ECO:0000256" key="4">
    <source>
        <dbReference type="ARBA" id="ARBA00022563"/>
    </source>
</evidence>
<name>A0A0E3ZKQ4_9BURK</name>
<evidence type="ECO:0000259" key="10">
    <source>
        <dbReference type="PROSITE" id="PS51330"/>
    </source>
</evidence>
<protein>
    <recommendedName>
        <fullName evidence="3 8">Dihydrofolate reductase</fullName>
        <ecNumber evidence="3 8">1.5.1.3</ecNumber>
    </recommendedName>
</protein>
<feature type="domain" description="DHFR" evidence="10">
    <location>
        <begin position="8"/>
        <end position="164"/>
    </location>
</feature>
<dbReference type="GO" id="GO:0046452">
    <property type="term" value="P:dihydrofolate metabolic process"/>
    <property type="evidence" value="ECO:0007669"/>
    <property type="project" value="TreeGrafter"/>
</dbReference>
<dbReference type="STRING" id="1835254.CL55_00015470"/>
<evidence type="ECO:0000313" key="12">
    <source>
        <dbReference type="Proteomes" id="UP000061135"/>
    </source>
</evidence>
<evidence type="ECO:0000256" key="1">
    <source>
        <dbReference type="ARBA" id="ARBA00004903"/>
    </source>
</evidence>
<comment type="function">
    <text evidence="7 8">Key enzyme in folate metabolism. Catalyzes an essential reaction for de novo glycine and purine synthesis, and for DNA precursor synthesis.</text>
</comment>
<dbReference type="RefSeq" id="WP_046330583.1">
    <property type="nucleotide sequence ID" value="NZ_CP007501.1"/>
</dbReference>
<comment type="similarity">
    <text evidence="2 8 9">Belongs to the dihydrofolate reductase family.</text>
</comment>
<keyword evidence="4 8" id="KW-0554">One-carbon metabolism</keyword>
<dbReference type="Gene3D" id="3.40.430.10">
    <property type="entry name" value="Dihydrofolate Reductase, subunit A"/>
    <property type="match status" value="1"/>
</dbReference>
<dbReference type="CDD" id="cd00209">
    <property type="entry name" value="DHFR"/>
    <property type="match status" value="1"/>
</dbReference>